<dbReference type="InterPro" id="IPR007201">
    <property type="entry name" value="Mei2-like_Rrm_C"/>
</dbReference>
<dbReference type="InterPro" id="IPR009003">
    <property type="entry name" value="Peptidase_S1_PA"/>
</dbReference>
<protein>
    <submittedName>
        <fullName evidence="4">Mitochondrial</fullName>
    </submittedName>
</protein>
<feature type="compositionally biased region" description="Basic and acidic residues" evidence="2">
    <location>
        <begin position="1"/>
        <end position="20"/>
    </location>
</feature>
<dbReference type="Pfam" id="PF13365">
    <property type="entry name" value="Trypsin_2"/>
    <property type="match status" value="1"/>
</dbReference>
<dbReference type="SUPFAM" id="SSF54928">
    <property type="entry name" value="RNA-binding domain, RBD"/>
    <property type="match status" value="1"/>
</dbReference>
<accession>A0ABP0J2S5</accession>
<name>A0ABP0J2S5_9DINO</name>
<comment type="caution">
    <text evidence="4">The sequence shown here is derived from an EMBL/GenBank/DDBJ whole genome shotgun (WGS) entry which is preliminary data.</text>
</comment>
<reference evidence="4 5" key="1">
    <citation type="submission" date="2024-02" db="EMBL/GenBank/DDBJ databases">
        <authorList>
            <person name="Chen Y."/>
            <person name="Shah S."/>
            <person name="Dougan E. K."/>
            <person name="Thang M."/>
            <person name="Chan C."/>
        </authorList>
    </citation>
    <scope>NUCLEOTIDE SEQUENCE [LARGE SCALE GENOMIC DNA]</scope>
</reference>
<feature type="domain" description="Mei2-like C-terminal RNA recognition motif" evidence="3">
    <location>
        <begin position="455"/>
        <end position="511"/>
    </location>
</feature>
<organism evidence="4 5">
    <name type="scientific">Durusdinium trenchii</name>
    <dbReference type="NCBI Taxonomy" id="1381693"/>
    <lineage>
        <taxon>Eukaryota</taxon>
        <taxon>Sar</taxon>
        <taxon>Alveolata</taxon>
        <taxon>Dinophyceae</taxon>
        <taxon>Suessiales</taxon>
        <taxon>Symbiodiniaceae</taxon>
        <taxon>Durusdinium</taxon>
    </lineage>
</organism>
<proteinExistence type="inferred from homology"/>
<keyword evidence="5" id="KW-1185">Reference proteome</keyword>
<feature type="region of interest" description="Disordered" evidence="2">
    <location>
        <begin position="1"/>
        <end position="38"/>
    </location>
</feature>
<dbReference type="Proteomes" id="UP001642464">
    <property type="component" value="Unassembled WGS sequence"/>
</dbReference>
<sequence>MSESDAERSEGGQSRGEPRPKRPRAGPKRTSVDTRGVSAGTGSVCKLFVRKAPCNFADPWRKHSQQSSTGTGFLLENRWVVTNAHVVHRAVSVLVRPTTGNPVKYNARVVAVGLPCDLAVLQVDEAFWKNKESLNLSRDIPKLDDNVTHGWLVRLDESQKYIGCIGFPVGGENISVTRGVVSRRGGPDVLGRVEGGGQGVDLENVHGSTGIDVNIDGLMRIQIDAAINPGNSGGPVLGAHGLVVGMASSILKNIIYDYPGVHMISQKHEPAHTTFSASETADDGAAGSLEGSVLTQGSCYLGTSSLGIGRVQTLESPALRRRLKLPEASSGEKVVVKKTFIEVVEDLTPKGLPPTYNSDSVIISRFGRQFSEKSVVDEAEDEPEEAEDEFSEEAEEPQEEEGPKRLLISSFLAEEDAARAPPQEIYRKSLDLLVQYAAMANGGGVPASSAQPAQTTVMLRNLPNNYTRAMVCTMMDKESFKGHYDFLYLPIDFRSKANLGYAFVNLVSEAEVENVFLCSQ</sequence>
<feature type="region of interest" description="Disordered" evidence="2">
    <location>
        <begin position="373"/>
        <end position="404"/>
    </location>
</feature>
<dbReference type="EMBL" id="CAXAMM010005792">
    <property type="protein sequence ID" value="CAK9008646.1"/>
    <property type="molecule type" value="Genomic_DNA"/>
</dbReference>
<dbReference type="PRINTS" id="PR00834">
    <property type="entry name" value="PROTEASES2C"/>
</dbReference>
<gene>
    <name evidence="4" type="ORF">SCF082_LOCUS9961</name>
</gene>
<dbReference type="Pfam" id="PF04059">
    <property type="entry name" value="RRM_2"/>
    <property type="match status" value="1"/>
</dbReference>
<dbReference type="Gene3D" id="2.40.10.10">
    <property type="entry name" value="Trypsin-like serine proteases"/>
    <property type="match status" value="2"/>
</dbReference>
<dbReference type="SUPFAM" id="SSF50494">
    <property type="entry name" value="Trypsin-like serine proteases"/>
    <property type="match status" value="1"/>
</dbReference>
<dbReference type="PANTHER" id="PTHR45980:SF9">
    <property type="entry name" value="PROTEASE DO-LIKE 10, MITOCHONDRIAL-RELATED"/>
    <property type="match status" value="1"/>
</dbReference>
<dbReference type="InterPro" id="IPR043504">
    <property type="entry name" value="Peptidase_S1_PA_chymotrypsin"/>
</dbReference>
<dbReference type="InterPro" id="IPR035979">
    <property type="entry name" value="RBD_domain_sf"/>
</dbReference>
<evidence type="ECO:0000256" key="2">
    <source>
        <dbReference type="SAM" id="MobiDB-lite"/>
    </source>
</evidence>
<evidence type="ECO:0000313" key="4">
    <source>
        <dbReference type="EMBL" id="CAK9008646.1"/>
    </source>
</evidence>
<comment type="similarity">
    <text evidence="1">Belongs to the peptidase S1C family.</text>
</comment>
<evidence type="ECO:0000259" key="3">
    <source>
        <dbReference type="Pfam" id="PF04059"/>
    </source>
</evidence>
<dbReference type="InterPro" id="IPR001940">
    <property type="entry name" value="Peptidase_S1C"/>
</dbReference>
<feature type="compositionally biased region" description="Acidic residues" evidence="2">
    <location>
        <begin position="377"/>
        <end position="400"/>
    </location>
</feature>
<dbReference type="PANTHER" id="PTHR45980">
    <property type="match status" value="1"/>
</dbReference>
<evidence type="ECO:0000256" key="1">
    <source>
        <dbReference type="ARBA" id="ARBA00010541"/>
    </source>
</evidence>
<evidence type="ECO:0000313" key="5">
    <source>
        <dbReference type="Proteomes" id="UP001642464"/>
    </source>
</evidence>